<name>A0A382BE51_9ZZZZ</name>
<proteinExistence type="inferred from homology"/>
<feature type="non-terminal residue" evidence="3">
    <location>
        <position position="156"/>
    </location>
</feature>
<dbReference type="InterPro" id="IPR036291">
    <property type="entry name" value="NAD(P)-bd_dom_sf"/>
</dbReference>
<accession>A0A382BE51</accession>
<reference evidence="3" key="1">
    <citation type="submission" date="2018-05" db="EMBL/GenBank/DDBJ databases">
        <authorList>
            <person name="Lanie J.A."/>
            <person name="Ng W.-L."/>
            <person name="Kazmierczak K.M."/>
            <person name="Andrzejewski T.M."/>
            <person name="Davidsen T.M."/>
            <person name="Wayne K.J."/>
            <person name="Tettelin H."/>
            <person name="Glass J.I."/>
            <person name="Rusch D."/>
            <person name="Podicherti R."/>
            <person name="Tsui H.-C.T."/>
            <person name="Winkler M.E."/>
        </authorList>
    </citation>
    <scope>NUCLEOTIDE SEQUENCE</scope>
</reference>
<evidence type="ECO:0000256" key="2">
    <source>
        <dbReference type="ARBA" id="ARBA00023002"/>
    </source>
</evidence>
<dbReference type="SUPFAM" id="SSF51735">
    <property type="entry name" value="NAD(P)-binding Rossmann-fold domains"/>
    <property type="match status" value="1"/>
</dbReference>
<comment type="similarity">
    <text evidence="1">Belongs to the short-chain dehydrogenases/reductases (SDR) family.</text>
</comment>
<keyword evidence="2" id="KW-0560">Oxidoreductase</keyword>
<sequence>MNQLFDLTGNVALCTGAASGIGQRMAWALSQAGADVVLVDRQEDALGKAVETINAEGKGKAEGVVADLLDREALVDVVAEVARHFGAPTILTNAAGVNLRQPYDEVTSETWDITVNLNLATPFFLARACVPGMLEKGHGKIINIASLQSTRAFANS</sequence>
<dbReference type="PANTHER" id="PTHR43669:SF14">
    <property type="entry name" value="OXIDOREDUCTASE"/>
    <property type="match status" value="1"/>
</dbReference>
<protein>
    <submittedName>
        <fullName evidence="3">Uncharacterized protein</fullName>
    </submittedName>
</protein>
<dbReference type="EMBL" id="UINC01029198">
    <property type="protein sequence ID" value="SVB11523.1"/>
    <property type="molecule type" value="Genomic_DNA"/>
</dbReference>
<dbReference type="AlphaFoldDB" id="A0A382BE51"/>
<organism evidence="3">
    <name type="scientific">marine metagenome</name>
    <dbReference type="NCBI Taxonomy" id="408172"/>
    <lineage>
        <taxon>unclassified sequences</taxon>
        <taxon>metagenomes</taxon>
        <taxon>ecological metagenomes</taxon>
    </lineage>
</organism>
<dbReference type="PRINTS" id="PR00081">
    <property type="entry name" value="GDHRDH"/>
</dbReference>
<dbReference type="Pfam" id="PF00106">
    <property type="entry name" value="adh_short"/>
    <property type="match status" value="1"/>
</dbReference>
<dbReference type="InterPro" id="IPR002347">
    <property type="entry name" value="SDR_fam"/>
</dbReference>
<dbReference type="PANTHER" id="PTHR43669">
    <property type="entry name" value="5-KETO-D-GLUCONATE 5-REDUCTASE"/>
    <property type="match status" value="1"/>
</dbReference>
<dbReference type="GO" id="GO:0016491">
    <property type="term" value="F:oxidoreductase activity"/>
    <property type="evidence" value="ECO:0007669"/>
    <property type="project" value="UniProtKB-KW"/>
</dbReference>
<evidence type="ECO:0000313" key="3">
    <source>
        <dbReference type="EMBL" id="SVB11523.1"/>
    </source>
</evidence>
<evidence type="ECO:0000256" key="1">
    <source>
        <dbReference type="ARBA" id="ARBA00006484"/>
    </source>
</evidence>
<dbReference type="Gene3D" id="3.40.50.720">
    <property type="entry name" value="NAD(P)-binding Rossmann-like Domain"/>
    <property type="match status" value="1"/>
</dbReference>
<gene>
    <name evidence="3" type="ORF">METZ01_LOCUS164377</name>
</gene>